<evidence type="ECO:0000313" key="4">
    <source>
        <dbReference type="Proteomes" id="UP000078272"/>
    </source>
</evidence>
<dbReference type="GO" id="GO:0003700">
    <property type="term" value="F:DNA-binding transcription factor activity"/>
    <property type="evidence" value="ECO:0007669"/>
    <property type="project" value="TreeGrafter"/>
</dbReference>
<dbReference type="NCBIfam" id="TIGR00738">
    <property type="entry name" value="rrf2_super"/>
    <property type="match status" value="1"/>
</dbReference>
<dbReference type="PANTHER" id="PTHR33221:SF5">
    <property type="entry name" value="HTH-TYPE TRANSCRIPTIONAL REGULATOR ISCR"/>
    <property type="match status" value="1"/>
</dbReference>
<dbReference type="STRING" id="401562.NS365_11200"/>
<dbReference type="PROSITE" id="PS51197">
    <property type="entry name" value="HTH_RRF2_2"/>
    <property type="match status" value="1"/>
</dbReference>
<evidence type="ECO:0000313" key="3">
    <source>
        <dbReference type="EMBL" id="KTR05565.1"/>
    </source>
</evidence>
<dbReference type="InterPro" id="IPR000944">
    <property type="entry name" value="Tscrpt_reg_Rrf2"/>
</dbReference>
<dbReference type="EMBL" id="LDQA01000024">
    <property type="protein sequence ID" value="KTR05565.1"/>
    <property type="molecule type" value="Genomic_DNA"/>
</dbReference>
<protein>
    <submittedName>
        <fullName evidence="3">Rrf2 family transcriptional regulator</fullName>
    </submittedName>
</protein>
<dbReference type="AlphaFoldDB" id="A0A175RP46"/>
<name>A0A175RP46_9HYPH</name>
<dbReference type="OrthoDB" id="9802344at2"/>
<reference evidence="4 5" key="1">
    <citation type="journal article" date="2016" name="Front. Microbiol.">
        <title>Genomic Resource of Rice Seed Associated Bacteria.</title>
        <authorList>
            <person name="Midha S."/>
            <person name="Bansal K."/>
            <person name="Sharma S."/>
            <person name="Kumar N."/>
            <person name="Patil P.P."/>
            <person name="Chaudhry V."/>
            <person name="Patil P.B."/>
        </authorList>
    </citation>
    <scope>NUCLEOTIDE SEQUENCE [LARGE SCALE GENOMIC DNA]</scope>
    <source>
        <strain evidence="2 4">NS226</strain>
        <strain evidence="3 5">NS365</strain>
    </source>
</reference>
<gene>
    <name evidence="2" type="ORF">NS226_04880</name>
    <name evidence="3" type="ORF">NS365_11200</name>
</gene>
<organism evidence="3 5">
    <name type="scientific">Aureimonas ureilytica</name>
    <dbReference type="NCBI Taxonomy" id="401562"/>
    <lineage>
        <taxon>Bacteria</taxon>
        <taxon>Pseudomonadati</taxon>
        <taxon>Pseudomonadota</taxon>
        <taxon>Alphaproteobacteria</taxon>
        <taxon>Hyphomicrobiales</taxon>
        <taxon>Aurantimonadaceae</taxon>
        <taxon>Aureimonas</taxon>
    </lineage>
</organism>
<dbReference type="InterPro" id="IPR036388">
    <property type="entry name" value="WH-like_DNA-bd_sf"/>
</dbReference>
<dbReference type="Pfam" id="PF02082">
    <property type="entry name" value="Rrf2"/>
    <property type="match status" value="1"/>
</dbReference>
<evidence type="ECO:0000313" key="5">
    <source>
        <dbReference type="Proteomes" id="UP000078529"/>
    </source>
</evidence>
<dbReference type="Gene3D" id="1.10.10.10">
    <property type="entry name" value="Winged helix-like DNA-binding domain superfamily/Winged helix DNA-binding domain"/>
    <property type="match status" value="1"/>
</dbReference>
<dbReference type="Proteomes" id="UP000078529">
    <property type="component" value="Unassembled WGS sequence"/>
</dbReference>
<dbReference type="Proteomes" id="UP000078272">
    <property type="component" value="Unassembled WGS sequence"/>
</dbReference>
<evidence type="ECO:0000256" key="1">
    <source>
        <dbReference type="ARBA" id="ARBA00023125"/>
    </source>
</evidence>
<keyword evidence="5" id="KW-1185">Reference proteome</keyword>
<dbReference type="GO" id="GO:0005829">
    <property type="term" value="C:cytosol"/>
    <property type="evidence" value="ECO:0007669"/>
    <property type="project" value="TreeGrafter"/>
</dbReference>
<sequence>MLTAKGKYGLKAMLHLADAAPEHLILSEEIASQNAISKKFLDTILGELRNAGFIYAKKGRNGGYALARPAGEIAVGHVLRVLDGPLAPIACASRTAYRRCTDCTDVERCRVRLVMLEVRNAIATVLDNKTLAELQGMRTLLEEDPILWAVTA</sequence>
<accession>A0A175RP46</accession>
<evidence type="ECO:0000313" key="2">
    <source>
        <dbReference type="EMBL" id="KTQ97281.1"/>
    </source>
</evidence>
<dbReference type="SUPFAM" id="SSF46785">
    <property type="entry name" value="Winged helix' DNA-binding domain"/>
    <property type="match status" value="1"/>
</dbReference>
<keyword evidence="1" id="KW-0238">DNA-binding</keyword>
<proteinExistence type="predicted"/>
<dbReference type="RefSeq" id="WP_058600368.1">
    <property type="nucleotide sequence ID" value="NZ_LDPZ01000010.1"/>
</dbReference>
<dbReference type="InterPro" id="IPR036390">
    <property type="entry name" value="WH_DNA-bd_sf"/>
</dbReference>
<dbReference type="PATRIC" id="fig|401562.3.peg.193"/>
<dbReference type="PANTHER" id="PTHR33221">
    <property type="entry name" value="WINGED HELIX-TURN-HELIX TRANSCRIPTIONAL REGULATOR, RRF2 FAMILY"/>
    <property type="match status" value="1"/>
</dbReference>
<comment type="caution">
    <text evidence="3">The sequence shown here is derived from an EMBL/GenBank/DDBJ whole genome shotgun (WGS) entry which is preliminary data.</text>
</comment>
<dbReference type="GO" id="GO:0003677">
    <property type="term" value="F:DNA binding"/>
    <property type="evidence" value="ECO:0007669"/>
    <property type="project" value="UniProtKB-KW"/>
</dbReference>
<dbReference type="EMBL" id="LDPZ01000010">
    <property type="protein sequence ID" value="KTQ97281.1"/>
    <property type="molecule type" value="Genomic_DNA"/>
</dbReference>